<evidence type="ECO:0000313" key="2">
    <source>
        <dbReference type="Proteomes" id="UP000285405"/>
    </source>
</evidence>
<comment type="caution">
    <text evidence="1">The sequence shown here is derived from an EMBL/GenBank/DDBJ whole genome shotgun (WGS) entry which is preliminary data.</text>
</comment>
<evidence type="ECO:0000313" key="1">
    <source>
        <dbReference type="EMBL" id="RKF60079.1"/>
    </source>
</evidence>
<organism evidence="1 2">
    <name type="scientific">Golovinomyces cichoracearum</name>
    <dbReference type="NCBI Taxonomy" id="62708"/>
    <lineage>
        <taxon>Eukaryota</taxon>
        <taxon>Fungi</taxon>
        <taxon>Dikarya</taxon>
        <taxon>Ascomycota</taxon>
        <taxon>Pezizomycotina</taxon>
        <taxon>Leotiomycetes</taxon>
        <taxon>Erysiphales</taxon>
        <taxon>Erysiphaceae</taxon>
        <taxon>Golovinomyces</taxon>
    </lineage>
</organism>
<protein>
    <submittedName>
        <fullName evidence="1">Uncharacterized protein</fullName>
    </submittedName>
</protein>
<dbReference type="Proteomes" id="UP000285405">
    <property type="component" value="Unassembled WGS sequence"/>
</dbReference>
<feature type="non-terminal residue" evidence="1">
    <location>
        <position position="137"/>
    </location>
</feature>
<reference evidence="1 2" key="1">
    <citation type="journal article" date="2018" name="BMC Genomics">
        <title>Comparative genome analyses reveal sequence features reflecting distinct modes of host-adaptation between dicot and monocot powdery mildew.</title>
        <authorList>
            <person name="Wu Y."/>
            <person name="Ma X."/>
            <person name="Pan Z."/>
            <person name="Kale S.D."/>
            <person name="Song Y."/>
            <person name="King H."/>
            <person name="Zhang Q."/>
            <person name="Presley C."/>
            <person name="Deng X."/>
            <person name="Wei C.I."/>
            <person name="Xiao S."/>
        </authorList>
    </citation>
    <scope>NUCLEOTIDE SEQUENCE [LARGE SCALE GENOMIC DNA]</scope>
    <source>
        <strain evidence="1">UCSC1</strain>
    </source>
</reference>
<dbReference type="AlphaFoldDB" id="A0A420HRR2"/>
<accession>A0A420HRR2</accession>
<proteinExistence type="predicted"/>
<sequence length="137" mass="15365">MPCVKRMLEREIEDILQYATPCLREIVPLSILLLSGVSYHTIKISYTERTFITSLTKMNFKTPDETTIIRYLSTAAISSAAVSLIDADTIAKATINDMGQATASQLNAYALLRIMDYKTNSSTYSDLNLLHAFKENF</sequence>
<name>A0A420HRR2_9PEZI</name>
<gene>
    <name evidence="1" type="ORF">GcC1_169012</name>
</gene>
<dbReference type="EMBL" id="MCBR01016949">
    <property type="protein sequence ID" value="RKF60079.1"/>
    <property type="molecule type" value="Genomic_DNA"/>
</dbReference>